<dbReference type="AlphaFoldDB" id="A0A4R2L5D7"/>
<feature type="transmembrane region" description="Helical" evidence="9">
    <location>
        <begin position="194"/>
        <end position="218"/>
    </location>
</feature>
<comment type="similarity">
    <text evidence="2 8">Belongs to the nucleobase:cation symporter-2 (NCS2) (TC 2.A.40) family. Azg-like subfamily.</text>
</comment>
<dbReference type="Proteomes" id="UP000295765">
    <property type="component" value="Unassembled WGS sequence"/>
</dbReference>
<feature type="transmembrane region" description="Helical" evidence="9">
    <location>
        <begin position="238"/>
        <end position="262"/>
    </location>
</feature>
<name>A0A4R2L5D7_9GAMM</name>
<sequence>MLESLFKLRELGTDVRTEAIAGLTTFLAMAYIIFVNPSILAAAGMDQGAVFVATCFAAAIGCFIMGLYANYPIALAPGMGLNAYFAFTVVGAMGMPWQVALAGVFMSGVLFVIITVAGIRELLVRSIPRSLKFAISAGIGLFLGIISLKNAGIVVASPATLVTLGDLHKPEPLLALAGFFAIVALDHRKVTGAVILSILGVTAAAIALGHITFTGLVSAPPSIMPTLGQLDFAGALHAGLFGVVLTFFLVELFDATGTMLGVANRAKLLDADGNMPRMGKALLADSSAIVIGSVLGTSSTTAYIESAAGTAAGGRSGLTAVVVGVCFLAALFFAPLAGMVPAYATAPALLYVAVLMAQEVSHIEWEDLTEAIPAGLTAIVMPLTFSIANGIAFGFISYVAIKVLAGRGRDVSAMVWVIAALFVIRFAFFAGH</sequence>
<dbReference type="InterPro" id="IPR026033">
    <property type="entry name" value="Azg-like_bact_archaea"/>
</dbReference>
<dbReference type="GO" id="GO:0015207">
    <property type="term" value="F:adenine transmembrane transporter activity"/>
    <property type="evidence" value="ECO:0007669"/>
    <property type="project" value="TreeGrafter"/>
</dbReference>
<evidence type="ECO:0000256" key="5">
    <source>
        <dbReference type="ARBA" id="ARBA00022692"/>
    </source>
</evidence>
<dbReference type="PIRSF" id="PIRSF005353">
    <property type="entry name" value="PbuG"/>
    <property type="match status" value="1"/>
</dbReference>
<feature type="transmembrane region" description="Helical" evidence="9">
    <location>
        <begin position="413"/>
        <end position="431"/>
    </location>
</feature>
<evidence type="ECO:0000256" key="4">
    <source>
        <dbReference type="ARBA" id="ARBA00022475"/>
    </source>
</evidence>
<evidence type="ECO:0000256" key="1">
    <source>
        <dbReference type="ARBA" id="ARBA00004651"/>
    </source>
</evidence>
<protein>
    <submittedName>
        <fullName evidence="10">AGZA family xanthine/uracil permease-like MFS transporter</fullName>
    </submittedName>
</protein>
<keyword evidence="5 8" id="KW-0812">Transmembrane</keyword>
<dbReference type="PANTHER" id="PTHR43337:SF1">
    <property type="entry name" value="XANTHINE_URACIL PERMEASE C887.17-RELATED"/>
    <property type="match status" value="1"/>
</dbReference>
<keyword evidence="3 8" id="KW-0813">Transport</keyword>
<feature type="transmembrane region" description="Helical" evidence="9">
    <location>
        <begin position="20"/>
        <end position="43"/>
    </location>
</feature>
<proteinExistence type="inferred from homology"/>
<dbReference type="Pfam" id="PF00860">
    <property type="entry name" value="Xan_ur_permease"/>
    <property type="match status" value="1"/>
</dbReference>
<comment type="caution">
    <text evidence="10">The sequence shown here is derived from an EMBL/GenBank/DDBJ whole genome shotgun (WGS) entry which is preliminary data.</text>
</comment>
<gene>
    <name evidence="10" type="ORF">EV699_1064</name>
</gene>
<feature type="transmembrane region" description="Helical" evidence="9">
    <location>
        <begin position="49"/>
        <end position="68"/>
    </location>
</feature>
<keyword evidence="11" id="KW-1185">Reference proteome</keyword>
<dbReference type="OrthoDB" id="9808458at2"/>
<dbReference type="InterPro" id="IPR045018">
    <property type="entry name" value="Azg-like"/>
</dbReference>
<evidence type="ECO:0000256" key="3">
    <source>
        <dbReference type="ARBA" id="ARBA00022448"/>
    </source>
</evidence>
<evidence type="ECO:0000313" key="10">
    <source>
        <dbReference type="EMBL" id="TCO81910.1"/>
    </source>
</evidence>
<comment type="subcellular location">
    <subcellularLocation>
        <location evidence="1 8">Cell membrane</location>
        <topology evidence="1 8">Multi-pass membrane protein</topology>
    </subcellularLocation>
</comment>
<reference evidence="10 11" key="1">
    <citation type="submission" date="2019-03" db="EMBL/GenBank/DDBJ databases">
        <title>Genomic Encyclopedia of Type Strains, Phase IV (KMG-IV): sequencing the most valuable type-strain genomes for metagenomic binning, comparative biology and taxonomic classification.</title>
        <authorList>
            <person name="Goeker M."/>
        </authorList>
    </citation>
    <scope>NUCLEOTIDE SEQUENCE [LARGE SCALE GENOMIC DNA]</scope>
    <source>
        <strain evidence="10 11">DSM 25287</strain>
    </source>
</reference>
<feature type="transmembrane region" description="Helical" evidence="9">
    <location>
        <begin position="99"/>
        <end position="119"/>
    </location>
</feature>
<dbReference type="EMBL" id="SLWY01000006">
    <property type="protein sequence ID" value="TCO81910.1"/>
    <property type="molecule type" value="Genomic_DNA"/>
</dbReference>
<dbReference type="RefSeq" id="WP_132539935.1">
    <property type="nucleotide sequence ID" value="NZ_SLWY01000006.1"/>
</dbReference>
<feature type="transmembrane region" description="Helical" evidence="9">
    <location>
        <begin position="378"/>
        <end position="401"/>
    </location>
</feature>
<evidence type="ECO:0000256" key="6">
    <source>
        <dbReference type="ARBA" id="ARBA00022989"/>
    </source>
</evidence>
<feature type="transmembrane region" description="Helical" evidence="9">
    <location>
        <begin position="316"/>
        <end position="333"/>
    </location>
</feature>
<feature type="transmembrane region" description="Helical" evidence="9">
    <location>
        <begin position="131"/>
        <end position="152"/>
    </location>
</feature>
<feature type="transmembrane region" description="Helical" evidence="9">
    <location>
        <begin position="172"/>
        <end position="187"/>
    </location>
</feature>
<dbReference type="InterPro" id="IPR006043">
    <property type="entry name" value="NCS2"/>
</dbReference>
<evidence type="ECO:0000313" key="11">
    <source>
        <dbReference type="Proteomes" id="UP000295765"/>
    </source>
</evidence>
<evidence type="ECO:0000256" key="8">
    <source>
        <dbReference type="PIRNR" id="PIRNR005353"/>
    </source>
</evidence>
<dbReference type="PANTHER" id="PTHR43337">
    <property type="entry name" value="XANTHINE/URACIL PERMEASE C887.17-RELATED"/>
    <property type="match status" value="1"/>
</dbReference>
<keyword evidence="7 8" id="KW-0472">Membrane</keyword>
<keyword evidence="4 8" id="KW-1003">Cell membrane</keyword>
<evidence type="ECO:0000256" key="7">
    <source>
        <dbReference type="ARBA" id="ARBA00023136"/>
    </source>
</evidence>
<organism evidence="10 11">
    <name type="scientific">Plasticicumulans lactativorans</name>
    <dbReference type="NCBI Taxonomy" id="1133106"/>
    <lineage>
        <taxon>Bacteria</taxon>
        <taxon>Pseudomonadati</taxon>
        <taxon>Pseudomonadota</taxon>
        <taxon>Gammaproteobacteria</taxon>
        <taxon>Candidatus Competibacteraceae</taxon>
        <taxon>Plasticicumulans</taxon>
    </lineage>
</organism>
<evidence type="ECO:0000256" key="2">
    <source>
        <dbReference type="ARBA" id="ARBA00005697"/>
    </source>
</evidence>
<accession>A0A4R2L5D7</accession>
<evidence type="ECO:0000256" key="9">
    <source>
        <dbReference type="SAM" id="Phobius"/>
    </source>
</evidence>
<dbReference type="GO" id="GO:0005886">
    <property type="term" value="C:plasma membrane"/>
    <property type="evidence" value="ECO:0007669"/>
    <property type="project" value="UniProtKB-SubCell"/>
</dbReference>
<keyword evidence="6 8" id="KW-1133">Transmembrane helix</keyword>